<dbReference type="InterPro" id="IPR025654">
    <property type="entry name" value="PEX2/10"/>
</dbReference>
<evidence type="ECO:0000256" key="7">
    <source>
        <dbReference type="ARBA" id="ARBA00022593"/>
    </source>
</evidence>
<evidence type="ECO:0000256" key="6">
    <source>
        <dbReference type="ARBA" id="ARBA00022448"/>
    </source>
</evidence>
<evidence type="ECO:0000256" key="3">
    <source>
        <dbReference type="ARBA" id="ARBA00004906"/>
    </source>
</evidence>
<comment type="catalytic activity">
    <reaction evidence="1">
        <text>S-ubiquitinyl-[E2 ubiquitin-conjugating enzyme]-L-cysteine + [acceptor protein]-L-lysine = [E2 ubiquitin-conjugating enzyme]-L-cysteine + N(6)-ubiquitinyl-[acceptor protein]-L-lysine.</text>
        <dbReference type="EC" id="2.3.2.27"/>
    </reaction>
</comment>
<dbReference type="OrthoDB" id="6270329at2759"/>
<evidence type="ECO:0000256" key="15">
    <source>
        <dbReference type="ARBA" id="ARBA00022989"/>
    </source>
</evidence>
<comment type="pathway">
    <text evidence="3">Protein modification; protein ubiquitination.</text>
</comment>
<dbReference type="PANTHER" id="PTHR23350">
    <property type="entry name" value="PEROXISOME ASSEMBLY PROTEIN 10"/>
    <property type="match status" value="1"/>
</dbReference>
<keyword evidence="16" id="KW-0472">Membrane</keyword>
<keyword evidence="15" id="KW-1133">Transmembrane helix</keyword>
<keyword evidence="12" id="KW-0833">Ubl conjugation pathway</keyword>
<dbReference type="GO" id="GO:0016567">
    <property type="term" value="P:protein ubiquitination"/>
    <property type="evidence" value="ECO:0007669"/>
    <property type="project" value="UniProtKB-ARBA"/>
</dbReference>
<dbReference type="GO" id="GO:0061630">
    <property type="term" value="F:ubiquitin protein ligase activity"/>
    <property type="evidence" value="ECO:0007669"/>
    <property type="project" value="UniProtKB-EC"/>
</dbReference>
<dbReference type="PANTHER" id="PTHR23350:SF0">
    <property type="entry name" value="PEROXISOME BIOGENESIS FACTOR 10"/>
    <property type="match status" value="1"/>
</dbReference>
<proteinExistence type="inferred from homology"/>
<evidence type="ECO:0000256" key="18">
    <source>
        <dbReference type="ARBA" id="ARBA00041230"/>
    </source>
</evidence>
<dbReference type="SMART" id="SM00184">
    <property type="entry name" value="RING"/>
    <property type="match status" value="1"/>
</dbReference>
<dbReference type="STRING" id="436010.A0A166V787"/>
<evidence type="ECO:0000256" key="9">
    <source>
        <dbReference type="ARBA" id="ARBA00022692"/>
    </source>
</evidence>
<name>A0A166V787_9AGAM</name>
<evidence type="ECO:0000256" key="8">
    <source>
        <dbReference type="ARBA" id="ARBA00022679"/>
    </source>
</evidence>
<evidence type="ECO:0000256" key="14">
    <source>
        <dbReference type="ARBA" id="ARBA00022927"/>
    </source>
</evidence>
<dbReference type="EC" id="2.3.2.27" evidence="5"/>
<dbReference type="PROSITE" id="PS00518">
    <property type="entry name" value="ZF_RING_1"/>
    <property type="match status" value="1"/>
</dbReference>
<accession>A0A166V787</accession>
<dbReference type="InterPro" id="IPR006845">
    <property type="entry name" value="Pex_N"/>
</dbReference>
<sequence>MPSPTSAYTLPSFPRAQQAQIIRANQRDIYHVSSLREQAEAVLRSWLGTRWLTRWDKEVELLVKLGYYGLTTGRAIQTLGEEYTDTWQHSSIQQRLPSPRVRAALILLPTLPSYILARYNSGLSRLNPRIANLLKSLPTALEVVSEINLAVFYLRGTYYDIVKRVLGIQHLSSLPQDPHTRPPSYSVLGILIAVRLLHRLIFFMRSTSAVTSAKGKETAQKYPSGREMYIDDQPVSSFLGPVDPEGEPAKPAEEDERTILDIYSIPPAMRAGRNCTLCLEERTDSCATECGHLFCWSCIVGWGREKAECPLCRQSLSLIRLLPIYNL</sequence>
<dbReference type="InterPro" id="IPR013083">
    <property type="entry name" value="Znf_RING/FYVE/PHD"/>
</dbReference>
<keyword evidence="22" id="KW-1185">Reference proteome</keyword>
<evidence type="ECO:0000256" key="2">
    <source>
        <dbReference type="ARBA" id="ARBA00004585"/>
    </source>
</evidence>
<dbReference type="EMBL" id="KV417486">
    <property type="protein sequence ID" value="KZP32410.1"/>
    <property type="molecule type" value="Genomic_DNA"/>
</dbReference>
<dbReference type="Pfam" id="PF13920">
    <property type="entry name" value="zf-C3HC4_3"/>
    <property type="match status" value="1"/>
</dbReference>
<comment type="similarity">
    <text evidence="4">Belongs to the pex2/pex10/pex12 family.</text>
</comment>
<keyword evidence="17" id="KW-0576">Peroxisome</keyword>
<evidence type="ECO:0000256" key="19">
    <source>
        <dbReference type="PROSITE-ProRule" id="PRU00175"/>
    </source>
</evidence>
<keyword evidence="11 19" id="KW-0863">Zinc-finger</keyword>
<evidence type="ECO:0000256" key="4">
    <source>
        <dbReference type="ARBA" id="ARBA00008704"/>
    </source>
</evidence>
<organism evidence="21 22">
    <name type="scientific">Athelia psychrophila</name>
    <dbReference type="NCBI Taxonomy" id="1759441"/>
    <lineage>
        <taxon>Eukaryota</taxon>
        <taxon>Fungi</taxon>
        <taxon>Dikarya</taxon>
        <taxon>Basidiomycota</taxon>
        <taxon>Agaricomycotina</taxon>
        <taxon>Agaricomycetes</taxon>
        <taxon>Agaricomycetidae</taxon>
        <taxon>Atheliales</taxon>
        <taxon>Atheliaceae</taxon>
        <taxon>Athelia</taxon>
    </lineage>
</organism>
<keyword evidence="6" id="KW-0813">Transport</keyword>
<dbReference type="SUPFAM" id="SSF57850">
    <property type="entry name" value="RING/U-box"/>
    <property type="match status" value="1"/>
</dbReference>
<evidence type="ECO:0000259" key="20">
    <source>
        <dbReference type="PROSITE" id="PS50089"/>
    </source>
</evidence>
<evidence type="ECO:0000256" key="17">
    <source>
        <dbReference type="ARBA" id="ARBA00023140"/>
    </source>
</evidence>
<evidence type="ECO:0000256" key="1">
    <source>
        <dbReference type="ARBA" id="ARBA00000900"/>
    </source>
</evidence>
<dbReference type="GO" id="GO:0016562">
    <property type="term" value="P:protein import into peroxisome matrix, receptor recycling"/>
    <property type="evidence" value="ECO:0007669"/>
    <property type="project" value="UniProtKB-ARBA"/>
</dbReference>
<dbReference type="InterPro" id="IPR017907">
    <property type="entry name" value="Znf_RING_CS"/>
</dbReference>
<keyword evidence="9" id="KW-0812">Transmembrane</keyword>
<dbReference type="CDD" id="cd16527">
    <property type="entry name" value="RING-HC_PEX10"/>
    <property type="match status" value="1"/>
</dbReference>
<dbReference type="PROSITE" id="PS50089">
    <property type="entry name" value="ZF_RING_2"/>
    <property type="match status" value="1"/>
</dbReference>
<keyword evidence="14" id="KW-0653">Protein transport</keyword>
<evidence type="ECO:0000256" key="5">
    <source>
        <dbReference type="ARBA" id="ARBA00012483"/>
    </source>
</evidence>
<keyword evidence="7" id="KW-0962">Peroxisome biogenesis</keyword>
<evidence type="ECO:0000256" key="13">
    <source>
        <dbReference type="ARBA" id="ARBA00022833"/>
    </source>
</evidence>
<keyword evidence="8" id="KW-0808">Transferase</keyword>
<dbReference type="Pfam" id="PF04757">
    <property type="entry name" value="Pex2_Pex12"/>
    <property type="match status" value="1"/>
</dbReference>
<dbReference type="Gene3D" id="3.30.40.10">
    <property type="entry name" value="Zinc/RING finger domain, C3HC4 (zinc finger)"/>
    <property type="match status" value="1"/>
</dbReference>
<gene>
    <name evidence="21" type="ORF">FIBSPDRAFT_812771</name>
</gene>
<keyword evidence="13" id="KW-0862">Zinc</keyword>
<evidence type="ECO:0000313" key="22">
    <source>
        <dbReference type="Proteomes" id="UP000076532"/>
    </source>
</evidence>
<protein>
    <recommendedName>
        <fullName evidence="5">RING-type E3 ubiquitin transferase</fullName>
        <ecNumber evidence="5">2.3.2.27</ecNumber>
    </recommendedName>
    <alternativeName>
        <fullName evidence="18">Peroxin-10</fullName>
    </alternativeName>
</protein>
<keyword evidence="10" id="KW-0479">Metal-binding</keyword>
<dbReference type="GO" id="GO:0008270">
    <property type="term" value="F:zinc ion binding"/>
    <property type="evidence" value="ECO:0007669"/>
    <property type="project" value="UniProtKB-KW"/>
</dbReference>
<reference evidence="21 22" key="1">
    <citation type="journal article" date="2016" name="Mol. Biol. Evol.">
        <title>Comparative Genomics of Early-Diverging Mushroom-Forming Fungi Provides Insights into the Origins of Lignocellulose Decay Capabilities.</title>
        <authorList>
            <person name="Nagy L.G."/>
            <person name="Riley R."/>
            <person name="Tritt A."/>
            <person name="Adam C."/>
            <person name="Daum C."/>
            <person name="Floudas D."/>
            <person name="Sun H."/>
            <person name="Yadav J.S."/>
            <person name="Pangilinan J."/>
            <person name="Larsson K.H."/>
            <person name="Matsuura K."/>
            <person name="Barry K."/>
            <person name="Labutti K."/>
            <person name="Kuo R."/>
            <person name="Ohm R.A."/>
            <person name="Bhattacharya S.S."/>
            <person name="Shirouzu T."/>
            <person name="Yoshinaga Y."/>
            <person name="Martin F.M."/>
            <person name="Grigoriev I.V."/>
            <person name="Hibbett D.S."/>
        </authorList>
    </citation>
    <scope>NUCLEOTIDE SEQUENCE [LARGE SCALE GENOMIC DNA]</scope>
    <source>
        <strain evidence="21 22">CBS 109695</strain>
    </source>
</reference>
<dbReference type="InterPro" id="IPR001841">
    <property type="entry name" value="Znf_RING"/>
</dbReference>
<comment type="subcellular location">
    <subcellularLocation>
        <location evidence="2">Peroxisome membrane</location>
        <topology evidence="2">Multi-pass membrane protein</topology>
    </subcellularLocation>
</comment>
<evidence type="ECO:0000256" key="10">
    <source>
        <dbReference type="ARBA" id="ARBA00022723"/>
    </source>
</evidence>
<evidence type="ECO:0000313" key="21">
    <source>
        <dbReference type="EMBL" id="KZP32410.1"/>
    </source>
</evidence>
<evidence type="ECO:0000256" key="12">
    <source>
        <dbReference type="ARBA" id="ARBA00022786"/>
    </source>
</evidence>
<evidence type="ECO:0000256" key="11">
    <source>
        <dbReference type="ARBA" id="ARBA00022771"/>
    </source>
</evidence>
<dbReference type="AlphaFoldDB" id="A0A166V787"/>
<evidence type="ECO:0000256" key="16">
    <source>
        <dbReference type="ARBA" id="ARBA00023136"/>
    </source>
</evidence>
<dbReference type="Proteomes" id="UP000076532">
    <property type="component" value="Unassembled WGS sequence"/>
</dbReference>
<dbReference type="GO" id="GO:0005778">
    <property type="term" value="C:peroxisomal membrane"/>
    <property type="evidence" value="ECO:0007669"/>
    <property type="project" value="UniProtKB-SubCell"/>
</dbReference>
<feature type="domain" description="RING-type" evidence="20">
    <location>
        <begin position="275"/>
        <end position="313"/>
    </location>
</feature>